<dbReference type="STRING" id="187304.B0E33_19925"/>
<keyword evidence="2" id="KW-1185">Reference proteome</keyword>
<dbReference type="Pfam" id="PF10604">
    <property type="entry name" value="Polyketide_cyc2"/>
    <property type="match status" value="1"/>
</dbReference>
<evidence type="ECO:0000313" key="2">
    <source>
        <dbReference type="Proteomes" id="UP000048926"/>
    </source>
</evidence>
<accession>A0A0M6Y2K8</accession>
<dbReference type="InterPro" id="IPR029032">
    <property type="entry name" value="AhpD-like"/>
</dbReference>
<dbReference type="RefSeq" id="WP_055655747.1">
    <property type="nucleotide sequence ID" value="NZ_CXST01000001.1"/>
</dbReference>
<dbReference type="Gene3D" id="3.30.530.20">
    <property type="match status" value="1"/>
</dbReference>
<dbReference type="PANTHER" id="PTHR39332">
    <property type="entry name" value="BLL4707 PROTEIN"/>
    <property type="match status" value="1"/>
</dbReference>
<dbReference type="Gene3D" id="1.20.1290.10">
    <property type="entry name" value="AhpD-like"/>
    <property type="match status" value="1"/>
</dbReference>
<organism evidence="1 2">
    <name type="scientific">Roseibium aggregatum</name>
    <dbReference type="NCBI Taxonomy" id="187304"/>
    <lineage>
        <taxon>Bacteria</taxon>
        <taxon>Pseudomonadati</taxon>
        <taxon>Pseudomonadota</taxon>
        <taxon>Alphaproteobacteria</taxon>
        <taxon>Hyphomicrobiales</taxon>
        <taxon>Stappiaceae</taxon>
        <taxon>Roseibium</taxon>
    </lineage>
</organism>
<dbReference type="AlphaFoldDB" id="A0A0M6Y2K8"/>
<protein>
    <submittedName>
        <fullName evidence="1">(R)-2-haloacid dehalogenase</fullName>
        <ecNumber evidence="1">3.8.1.9</ecNumber>
    </submittedName>
</protein>
<dbReference type="Proteomes" id="UP000048926">
    <property type="component" value="Unassembled WGS sequence"/>
</dbReference>
<evidence type="ECO:0000313" key="1">
    <source>
        <dbReference type="EMBL" id="CTQ43569.1"/>
    </source>
</evidence>
<sequence length="435" mass="48169">MIDVHRKKALPVHPDLVRQLAGGFDQIGAWHPAVADCKTSETPSGTVRHLTLPDGAILQEARTDDGTVPGTYSYRILSGLLPVRDYTSTFRVLATGNGCEVEWSGRFDAEGASEEEARSAVAGIYETGLQALAAMVAKQSGKTLPRRKPSPLPQVTTVPEIRADEALRAVYEDTKAVLQVPWMGVVTMAFAQYPNFYATLWGGLRDLAGSREFVAACAELRSCAEQDVAAFSVPEITRDLRKRGYADQELERIRDEIEVFSHGNMPYLLIATAARLLIENHDLGENSTISPYDSEHGPRRLGAPVLMEVHHVDSQTRDVYDDIMRTLGLTFVNTDYRALARWPSYFRLAWNALRPQIETTDYDKACERVHDCAVNLARTLPNPGGLTPEILQAAIARDTNAQPVGDVVRLFQWLLPGLIVNVEAFRQQLISEKSN</sequence>
<dbReference type="EC" id="3.8.1.9" evidence="1"/>
<name>A0A0M6Y2K8_9HYPH</name>
<dbReference type="EMBL" id="CXST01000001">
    <property type="protein sequence ID" value="CTQ43569.1"/>
    <property type="molecule type" value="Genomic_DNA"/>
</dbReference>
<dbReference type="Pfam" id="PF10778">
    <property type="entry name" value="DehI"/>
    <property type="match status" value="1"/>
</dbReference>
<proteinExistence type="predicted"/>
<dbReference type="InterPro" id="IPR023393">
    <property type="entry name" value="START-like_dom_sf"/>
</dbReference>
<dbReference type="InterPro" id="IPR019587">
    <property type="entry name" value="Polyketide_cyclase/dehydratase"/>
</dbReference>
<dbReference type="SUPFAM" id="SSF55961">
    <property type="entry name" value="Bet v1-like"/>
    <property type="match status" value="1"/>
</dbReference>
<dbReference type="InterPro" id="IPR019714">
    <property type="entry name" value="2-haloacid_dehalogenase_DehI"/>
</dbReference>
<dbReference type="PANTHER" id="PTHR39332:SF7">
    <property type="entry name" value="SRPBCC FAMILY PROTEIN"/>
    <property type="match status" value="1"/>
</dbReference>
<dbReference type="GO" id="GO:0033975">
    <property type="term" value="F:(R)-2-haloacid dehalogenase activity"/>
    <property type="evidence" value="ECO:0007669"/>
    <property type="project" value="UniProtKB-EC"/>
</dbReference>
<gene>
    <name evidence="1" type="primary">dehI</name>
    <name evidence="1" type="ORF">LAL4801_02009</name>
</gene>
<keyword evidence="1" id="KW-0378">Hydrolase</keyword>
<dbReference type="CDD" id="cd07821">
    <property type="entry name" value="PYR_PYL_RCAR_like"/>
    <property type="match status" value="1"/>
</dbReference>
<reference evidence="2" key="1">
    <citation type="submission" date="2015-07" db="EMBL/GenBank/DDBJ databases">
        <authorList>
            <person name="Rodrigo-Torres Lidia"/>
            <person name="Arahal R.David."/>
        </authorList>
    </citation>
    <scope>NUCLEOTIDE SEQUENCE [LARGE SCALE GENOMIC DNA]</scope>
    <source>
        <strain evidence="2">CECT 4801</strain>
    </source>
</reference>